<proteinExistence type="predicted"/>
<gene>
    <name evidence="3" type="ordered locus">Daud_2135</name>
</gene>
<dbReference type="PANTHER" id="PTHR30032">
    <property type="entry name" value="N-ACETYLMURAMOYL-L-ALANINE AMIDASE-RELATED"/>
    <property type="match status" value="1"/>
</dbReference>
<dbReference type="Pfam" id="PF08486">
    <property type="entry name" value="SpoIID"/>
    <property type="match status" value="1"/>
</dbReference>
<dbReference type="Proteomes" id="UP000008544">
    <property type="component" value="Chromosome"/>
</dbReference>
<dbReference type="STRING" id="477974.Daud_2135"/>
<dbReference type="GO" id="GO:0030288">
    <property type="term" value="C:outer membrane-bounded periplasmic space"/>
    <property type="evidence" value="ECO:0007669"/>
    <property type="project" value="TreeGrafter"/>
</dbReference>
<evidence type="ECO:0000313" key="4">
    <source>
        <dbReference type="Proteomes" id="UP000008544"/>
    </source>
</evidence>
<protein>
    <submittedName>
        <fullName evidence="3">SpoIID/LytB domain</fullName>
    </submittedName>
</protein>
<dbReference type="KEGG" id="dau:Daud_2135"/>
<evidence type="ECO:0000256" key="1">
    <source>
        <dbReference type="SAM" id="SignalP"/>
    </source>
</evidence>
<keyword evidence="4" id="KW-1185">Reference proteome</keyword>
<dbReference type="InterPro" id="IPR014225">
    <property type="entry name" value="Spore_II_D_firmicutes"/>
</dbReference>
<reference evidence="4" key="1">
    <citation type="submission" date="2007-10" db="EMBL/GenBank/DDBJ databases">
        <title>Complete sequence of chromosome of Desulforudis audaxviator MP104C.</title>
        <authorList>
            <person name="Copeland A."/>
            <person name="Lucas S."/>
            <person name="Lapidus A."/>
            <person name="Barry K."/>
            <person name="Glavina del Rio T."/>
            <person name="Dalin E."/>
            <person name="Tice H."/>
            <person name="Bruce D."/>
            <person name="Pitluck S."/>
            <person name="Lowry S.R."/>
            <person name="Larimer F."/>
            <person name="Land M.L."/>
            <person name="Hauser L."/>
            <person name="Kyrpides N."/>
            <person name="Ivanova N.N."/>
            <person name="Richardson P."/>
        </authorList>
    </citation>
    <scope>NUCLEOTIDE SEQUENCE [LARGE SCALE GENOMIC DNA]</scope>
    <source>
        <strain evidence="4">MP104C</strain>
    </source>
</reference>
<sequence>MRRLFWGLVLLAVAAAIAFPDAAQEYARRLADTGEPEVRTDVRLYRHQTGEVINLTLADYVVGVVAAEMPAAFHPEALKAQAVCARTYMLKRLVAGGVANSPHPGADASDDPRQGQGWVSRDELRERWTTWDYYRNYYKIKRAVDATEGLVLTFEGQLIDPLYHSSCGGATENSEDVWKFRVPYLRSVICPYCTDPYPGERRTFTLEDVDEALGTDLAAVAVTTGASPAAVVEILEYTSTGRPKLLSFNGRTVTATTVRERLGLRSTNFTQTIEGGQLILETSGHGHGVGLCQYGARGLAEAGHDFRSILEHYYTGARVEPY</sequence>
<dbReference type="NCBIfam" id="TIGR02669">
    <property type="entry name" value="SpoIID_LytB"/>
    <property type="match status" value="1"/>
</dbReference>
<dbReference type="RefSeq" id="WP_012303197.1">
    <property type="nucleotide sequence ID" value="NC_010424.1"/>
</dbReference>
<keyword evidence="1" id="KW-0732">Signal</keyword>
<dbReference type="InterPro" id="IPR013693">
    <property type="entry name" value="SpoIID/LytB_N"/>
</dbReference>
<dbReference type="eggNOG" id="COG2385">
    <property type="taxonomic scope" value="Bacteria"/>
</dbReference>
<accession>B1I6J5</accession>
<dbReference type="OrthoDB" id="9794671at2"/>
<organism evidence="3 4">
    <name type="scientific">Desulforudis audaxviator (strain MP104C)</name>
    <dbReference type="NCBI Taxonomy" id="477974"/>
    <lineage>
        <taxon>Bacteria</taxon>
        <taxon>Bacillati</taxon>
        <taxon>Bacillota</taxon>
        <taxon>Clostridia</taxon>
        <taxon>Thermoanaerobacterales</taxon>
        <taxon>Candidatus Desulforudaceae</taxon>
        <taxon>Candidatus Desulforudis</taxon>
    </lineage>
</organism>
<evidence type="ECO:0000259" key="2">
    <source>
        <dbReference type="Pfam" id="PF08486"/>
    </source>
</evidence>
<reference evidence="3 4" key="2">
    <citation type="journal article" date="2008" name="Science">
        <title>Environmental genomics reveals a single-species ecosystem deep within Earth.</title>
        <authorList>
            <person name="Chivian D."/>
            <person name="Brodie E.L."/>
            <person name="Alm E.J."/>
            <person name="Culley D.E."/>
            <person name="Dehal P.S."/>
            <person name="Desantis T.Z."/>
            <person name="Gihring T.M."/>
            <person name="Lapidus A."/>
            <person name="Lin L.H."/>
            <person name="Lowry S.R."/>
            <person name="Moser D.P."/>
            <person name="Richardson P.M."/>
            <person name="Southam G."/>
            <person name="Wanger G."/>
            <person name="Pratt L.M."/>
            <person name="Andersen G.L."/>
            <person name="Hazen T.C."/>
            <person name="Brockman F.J."/>
            <person name="Arkin A.P."/>
            <person name="Onstott T.C."/>
        </authorList>
    </citation>
    <scope>NUCLEOTIDE SEQUENCE [LARGE SCALE GENOMIC DNA]</scope>
    <source>
        <strain evidence="3 4">MP104C</strain>
    </source>
</reference>
<dbReference type="GO" id="GO:0030435">
    <property type="term" value="P:sporulation resulting in formation of a cellular spore"/>
    <property type="evidence" value="ECO:0007669"/>
    <property type="project" value="InterPro"/>
</dbReference>
<dbReference type="EMBL" id="CP000860">
    <property type="protein sequence ID" value="ACA60622.1"/>
    <property type="molecule type" value="Genomic_DNA"/>
</dbReference>
<evidence type="ECO:0000313" key="3">
    <source>
        <dbReference type="EMBL" id="ACA60622.1"/>
    </source>
</evidence>
<dbReference type="HOGENOM" id="CLU_021203_1_1_9"/>
<name>B1I6J5_DESAP</name>
<feature type="signal peptide" evidence="1">
    <location>
        <begin position="1"/>
        <end position="23"/>
    </location>
</feature>
<dbReference type="AlphaFoldDB" id="B1I6J5"/>
<dbReference type="NCBIfam" id="TIGR02870">
    <property type="entry name" value="spore_II_D"/>
    <property type="match status" value="1"/>
</dbReference>
<dbReference type="InterPro" id="IPR051922">
    <property type="entry name" value="Bact_Sporulation_Assoc"/>
</dbReference>
<dbReference type="InterPro" id="IPR013486">
    <property type="entry name" value="SpoIID/LytB"/>
</dbReference>
<feature type="chain" id="PRO_5039045087" evidence="1">
    <location>
        <begin position="24"/>
        <end position="322"/>
    </location>
</feature>
<dbReference type="PANTHER" id="PTHR30032:SF4">
    <property type="entry name" value="AMIDASE ENHANCER"/>
    <property type="match status" value="1"/>
</dbReference>
<feature type="domain" description="Sporulation stage II protein D amidase enhancer LytB N-terminal" evidence="2">
    <location>
        <begin position="46"/>
        <end position="154"/>
    </location>
</feature>